<proteinExistence type="predicted"/>
<dbReference type="Proteomes" id="UP000255024">
    <property type="component" value="Unassembled WGS sequence"/>
</dbReference>
<reference evidence="1 2" key="1">
    <citation type="submission" date="2018-06" db="EMBL/GenBank/DDBJ databases">
        <authorList>
            <consortium name="Pathogen Informatics"/>
            <person name="Doyle S."/>
        </authorList>
    </citation>
    <scope>NUCLEOTIDE SEQUENCE [LARGE SCALE GENOMIC DNA]</scope>
    <source>
        <strain evidence="1 2">NCTC11179</strain>
    </source>
</reference>
<dbReference type="EMBL" id="UGQL01000001">
    <property type="protein sequence ID" value="STZ28329.1"/>
    <property type="molecule type" value="Genomic_DNA"/>
</dbReference>
<accession>A0A378RPP3</accession>
<gene>
    <name evidence="1" type="ORF">NCTC11179_01871</name>
</gene>
<dbReference type="AlphaFoldDB" id="A0A378RPP3"/>
<evidence type="ECO:0000313" key="1">
    <source>
        <dbReference type="EMBL" id="STZ28329.1"/>
    </source>
</evidence>
<protein>
    <submittedName>
        <fullName evidence="1">Uncharacterized protein</fullName>
    </submittedName>
</protein>
<sequence length="128" mass="14811">MIQANEVRIGNWIEYDNRFFQIDTIAEVFPTLNTGEFGIGVVDWNNIKPIELTEERLLQCGFIIRTQDDDAFAEYHHNGIFFKSTVFDVTEKCSVLVIIGLGKIEVHYLHQLQNLYFALTGKELEINL</sequence>
<keyword evidence="2" id="KW-1185">Reference proteome</keyword>
<organism evidence="1 2">
    <name type="scientific">Myroides odoratus</name>
    <name type="common">Flavobacterium odoratum</name>
    <dbReference type="NCBI Taxonomy" id="256"/>
    <lineage>
        <taxon>Bacteria</taxon>
        <taxon>Pseudomonadati</taxon>
        <taxon>Bacteroidota</taxon>
        <taxon>Flavobacteriia</taxon>
        <taxon>Flavobacteriales</taxon>
        <taxon>Flavobacteriaceae</taxon>
        <taxon>Myroides</taxon>
    </lineage>
</organism>
<name>A0A378RPP3_MYROD</name>
<dbReference type="RefSeq" id="WP_115091293.1">
    <property type="nucleotide sequence ID" value="NZ_CP068107.1"/>
</dbReference>
<evidence type="ECO:0000313" key="2">
    <source>
        <dbReference type="Proteomes" id="UP000255024"/>
    </source>
</evidence>